<evidence type="ECO:0000313" key="3">
    <source>
        <dbReference type="Proteomes" id="UP000185812"/>
    </source>
</evidence>
<name>A0A1M6RN27_9BACT</name>
<dbReference type="RefSeq" id="WP_245771916.1">
    <property type="nucleotide sequence ID" value="NZ_FRAU01000002.1"/>
</dbReference>
<dbReference type="Proteomes" id="UP000185812">
    <property type="component" value="Unassembled WGS sequence"/>
</dbReference>
<dbReference type="SUPFAM" id="SSF81301">
    <property type="entry name" value="Nucleotidyltransferase"/>
    <property type="match status" value="1"/>
</dbReference>
<dbReference type="PANTHER" id="PTHR43449:SF3">
    <property type="entry name" value="POLYMERASE NUCLEOTIDYL TRANSFERASE DOMAIN-CONTAINING PROTEIN"/>
    <property type="match status" value="1"/>
</dbReference>
<organism evidence="2 3">
    <name type="scientific">Rhodothermus profundi</name>
    <dbReference type="NCBI Taxonomy" id="633813"/>
    <lineage>
        <taxon>Bacteria</taxon>
        <taxon>Pseudomonadati</taxon>
        <taxon>Rhodothermota</taxon>
        <taxon>Rhodothermia</taxon>
        <taxon>Rhodothermales</taxon>
        <taxon>Rhodothermaceae</taxon>
        <taxon>Rhodothermus</taxon>
    </lineage>
</organism>
<dbReference type="EMBL" id="FRAU01000002">
    <property type="protein sequence ID" value="SHK33800.1"/>
    <property type="molecule type" value="Genomic_DNA"/>
</dbReference>
<evidence type="ECO:0000313" key="2">
    <source>
        <dbReference type="EMBL" id="SHK33800.1"/>
    </source>
</evidence>
<dbReference type="PANTHER" id="PTHR43449">
    <property type="entry name" value="NUCLEOTIDYLTRANSFERASE"/>
    <property type="match status" value="1"/>
</dbReference>
<dbReference type="STRING" id="633813.SAMN04488087_0908"/>
<evidence type="ECO:0000259" key="1">
    <source>
        <dbReference type="Pfam" id="PF01909"/>
    </source>
</evidence>
<reference evidence="3" key="1">
    <citation type="submission" date="2016-11" db="EMBL/GenBank/DDBJ databases">
        <authorList>
            <person name="Varghese N."/>
            <person name="Submissions S."/>
        </authorList>
    </citation>
    <scope>NUCLEOTIDE SEQUENCE [LARGE SCALE GENOMIC DNA]</scope>
    <source>
        <strain evidence="3">DSM 22212</strain>
    </source>
</reference>
<dbReference type="CDD" id="cd05403">
    <property type="entry name" value="NT_KNTase_like"/>
    <property type="match status" value="1"/>
</dbReference>
<dbReference type="Gene3D" id="3.30.460.10">
    <property type="entry name" value="Beta Polymerase, domain 2"/>
    <property type="match status" value="1"/>
</dbReference>
<dbReference type="AlphaFoldDB" id="A0A1M6RN27"/>
<feature type="domain" description="Polymerase nucleotidyl transferase" evidence="1">
    <location>
        <begin position="24"/>
        <end position="67"/>
    </location>
</feature>
<dbReference type="Pfam" id="PF01909">
    <property type="entry name" value="NTP_transf_2"/>
    <property type="match status" value="1"/>
</dbReference>
<gene>
    <name evidence="2" type="ORF">SAMN04488087_0908</name>
</gene>
<accession>A0A1M6RN27</accession>
<dbReference type="InterPro" id="IPR002934">
    <property type="entry name" value="Polymerase_NTP_transf_dom"/>
</dbReference>
<keyword evidence="2" id="KW-0808">Transferase</keyword>
<dbReference type="InterPro" id="IPR043519">
    <property type="entry name" value="NT_sf"/>
</dbReference>
<sequence length="126" mass="13992">MQKRSYGSVTVFSLDRPQVEAALQTLAETLRQREEVLAVVCFGSWARGEAGIGSDVDLLVVLRASEQPFLKRIDAYLPATFPVDLDLFPYTLDEIRNGQPLAQTALQTGRVLWSRIPLNTLCDDAP</sequence>
<keyword evidence="3" id="KW-1185">Reference proteome</keyword>
<dbReference type="GO" id="GO:0016779">
    <property type="term" value="F:nucleotidyltransferase activity"/>
    <property type="evidence" value="ECO:0007669"/>
    <property type="project" value="InterPro"/>
</dbReference>
<proteinExistence type="predicted"/>
<protein>
    <submittedName>
        <fullName evidence="2">Nucleotidyltransferase domain-containing protein</fullName>
    </submittedName>
</protein>